<reference evidence="1" key="1">
    <citation type="submission" date="2019-12" db="EMBL/GenBank/DDBJ databases">
        <title>Genome sequencing and annotation of Brassica cretica.</title>
        <authorList>
            <person name="Studholme D.J."/>
            <person name="Sarris P."/>
        </authorList>
    </citation>
    <scope>NUCLEOTIDE SEQUENCE</scope>
    <source>
        <strain evidence="1">PFS-109/04</strain>
        <tissue evidence="1">Leaf</tissue>
    </source>
</reference>
<evidence type="ECO:0000313" key="2">
    <source>
        <dbReference type="Proteomes" id="UP000712600"/>
    </source>
</evidence>
<gene>
    <name evidence="1" type="ORF">F2Q69_00020528</name>
</gene>
<dbReference type="Proteomes" id="UP000712600">
    <property type="component" value="Unassembled WGS sequence"/>
</dbReference>
<proteinExistence type="predicted"/>
<evidence type="ECO:0000313" key="1">
    <source>
        <dbReference type="EMBL" id="KAF3537633.1"/>
    </source>
</evidence>
<dbReference type="EMBL" id="QGKX02001290">
    <property type="protein sequence ID" value="KAF3537633.1"/>
    <property type="molecule type" value="Genomic_DNA"/>
</dbReference>
<comment type="caution">
    <text evidence="1">The sequence shown here is derived from an EMBL/GenBank/DDBJ whole genome shotgun (WGS) entry which is preliminary data.</text>
</comment>
<protein>
    <submittedName>
        <fullName evidence="1">Uncharacterized protein</fullName>
    </submittedName>
</protein>
<sequence length="152" mass="17243">MEAEVLTTQFQSHHASIALKIPGVEHIEKGRIPTVSFLIETMKCEGAILGWRPRGKDPPSTTETRIIKSTSYRYCLRFLLVYFLFIWTSRNLLVLEKRVISANSVMEKAICGPLNGMRQMSNHPHLFVARLLLLSPPFLPNMITCNSDAAWS</sequence>
<accession>A0A8S9QCJ9</accession>
<organism evidence="1 2">
    <name type="scientific">Brassica cretica</name>
    <name type="common">Mustard</name>
    <dbReference type="NCBI Taxonomy" id="69181"/>
    <lineage>
        <taxon>Eukaryota</taxon>
        <taxon>Viridiplantae</taxon>
        <taxon>Streptophyta</taxon>
        <taxon>Embryophyta</taxon>
        <taxon>Tracheophyta</taxon>
        <taxon>Spermatophyta</taxon>
        <taxon>Magnoliopsida</taxon>
        <taxon>eudicotyledons</taxon>
        <taxon>Gunneridae</taxon>
        <taxon>Pentapetalae</taxon>
        <taxon>rosids</taxon>
        <taxon>malvids</taxon>
        <taxon>Brassicales</taxon>
        <taxon>Brassicaceae</taxon>
        <taxon>Brassiceae</taxon>
        <taxon>Brassica</taxon>
    </lineage>
</organism>
<dbReference type="AlphaFoldDB" id="A0A8S9QCJ9"/>
<name>A0A8S9QCJ9_BRACR</name>